<organism evidence="4 5">
    <name type="scientific">Triparma retinervis</name>
    <dbReference type="NCBI Taxonomy" id="2557542"/>
    <lineage>
        <taxon>Eukaryota</taxon>
        <taxon>Sar</taxon>
        <taxon>Stramenopiles</taxon>
        <taxon>Ochrophyta</taxon>
        <taxon>Bolidophyceae</taxon>
        <taxon>Parmales</taxon>
        <taxon>Triparmaceae</taxon>
        <taxon>Triparma</taxon>
    </lineage>
</organism>
<dbReference type="EMBL" id="BRXZ01000891">
    <property type="protein sequence ID" value="GMH56775.1"/>
    <property type="molecule type" value="Genomic_DNA"/>
</dbReference>
<dbReference type="InterPro" id="IPR017937">
    <property type="entry name" value="Thioredoxin_CS"/>
</dbReference>
<accession>A0A9W6ZU54</accession>
<keyword evidence="5" id="KW-1185">Reference proteome</keyword>
<proteinExistence type="inferred from homology"/>
<dbReference type="GO" id="GO:0003756">
    <property type="term" value="F:protein disulfide isomerase activity"/>
    <property type="evidence" value="ECO:0007669"/>
    <property type="project" value="TreeGrafter"/>
</dbReference>
<feature type="chain" id="PRO_5040852800" description="Thioredoxin domain-containing protein" evidence="2">
    <location>
        <begin position="22"/>
        <end position="555"/>
    </location>
</feature>
<evidence type="ECO:0000313" key="4">
    <source>
        <dbReference type="EMBL" id="GMH56775.1"/>
    </source>
</evidence>
<dbReference type="Pfam" id="PF00085">
    <property type="entry name" value="Thioredoxin"/>
    <property type="match status" value="1"/>
</dbReference>
<dbReference type="CDD" id="cd02961">
    <property type="entry name" value="PDI_a_family"/>
    <property type="match status" value="1"/>
</dbReference>
<dbReference type="PROSITE" id="PS51352">
    <property type="entry name" value="THIOREDOXIN_2"/>
    <property type="match status" value="1"/>
</dbReference>
<reference evidence="4" key="1">
    <citation type="submission" date="2022-07" db="EMBL/GenBank/DDBJ databases">
        <title>Genome analysis of Parmales, a sister group of diatoms, reveals the evolutionary specialization of diatoms from phago-mixotrophs to photoautotrophs.</title>
        <authorList>
            <person name="Ban H."/>
            <person name="Sato S."/>
            <person name="Yoshikawa S."/>
            <person name="Kazumasa Y."/>
            <person name="Nakamura Y."/>
            <person name="Ichinomiya M."/>
            <person name="Saitoh K."/>
            <person name="Sato N."/>
            <person name="Blanc-Mathieu R."/>
            <person name="Endo H."/>
            <person name="Kuwata A."/>
            <person name="Ogata H."/>
        </authorList>
    </citation>
    <scope>NUCLEOTIDE SEQUENCE</scope>
</reference>
<dbReference type="GO" id="GO:0006457">
    <property type="term" value="P:protein folding"/>
    <property type="evidence" value="ECO:0007669"/>
    <property type="project" value="TreeGrafter"/>
</dbReference>
<evidence type="ECO:0000313" key="5">
    <source>
        <dbReference type="Proteomes" id="UP001165082"/>
    </source>
</evidence>
<dbReference type="PANTHER" id="PTHR18929:SF240">
    <property type="entry name" value="PROTEIN DISULFIDE-ISOMERASE"/>
    <property type="match status" value="1"/>
</dbReference>
<dbReference type="Proteomes" id="UP001165082">
    <property type="component" value="Unassembled WGS sequence"/>
</dbReference>
<dbReference type="Gene3D" id="3.40.30.10">
    <property type="entry name" value="Glutaredoxin"/>
    <property type="match status" value="2"/>
</dbReference>
<dbReference type="PANTHER" id="PTHR18929">
    <property type="entry name" value="PROTEIN DISULFIDE ISOMERASE"/>
    <property type="match status" value="1"/>
</dbReference>
<dbReference type="InterPro" id="IPR013766">
    <property type="entry name" value="Thioredoxin_domain"/>
</dbReference>
<feature type="signal peptide" evidence="2">
    <location>
        <begin position="1"/>
        <end position="21"/>
    </location>
</feature>
<name>A0A9W6ZU54_9STRA</name>
<feature type="domain" description="Thioredoxin" evidence="3">
    <location>
        <begin position="16"/>
        <end position="142"/>
    </location>
</feature>
<comment type="caution">
    <text evidence="4">The sequence shown here is derived from an EMBL/GenBank/DDBJ whole genome shotgun (WGS) entry which is preliminary data.</text>
</comment>
<sequence length="555" mass="62150">MVRSPLHVVLALGYFCAVSSGSPVEVLSASNFTVPTGIDDKGVLTFFFAPWCGHCKKFHPEYNTLADSYTPPPGVPASASPSFTKVDAVEEVALAEKYNVYSYPTLYYFPSGSSDGKAGTPVKYGGANNVDELKKFLDRQVTGFQVYEVDTVEDYNNFVGAMNEQLVVLLKSGADSNAAGVFQSIYLDVISDELLRRKTIYFGRVDGGADFGPGCESDCLEVWNKVTGVRKVLTEGALTKEGMTNFIVGVGSVMDPYASAMLSKSQSNSIVKRFVMVVSSPDQVQPIKEALVEEITSNHLGKIGATWVDPEETPVILEHYRLEGILPVVLLMDISGGAGTIVTKLVPAAELEGEKLVENLRNCYNDYNLSEKCSATPRARSEAAKKGNMKTIPIKKLVGKNLRRNILQAEEKDQFVYFYSLADKEEWRNAEEFNAMASRYQMEPTIDFFKFDVDLNDVTIKEIEVGSTPVMWFFPADNKQKPVRFEAEEFLNEHMFDFLWKQVTIPFKGYVTERKYVGLWGRIKHMARKLKRKFFPTKEQRLMLEARKVKTTDEL</sequence>
<dbReference type="GO" id="GO:0034976">
    <property type="term" value="P:response to endoplasmic reticulum stress"/>
    <property type="evidence" value="ECO:0007669"/>
    <property type="project" value="TreeGrafter"/>
</dbReference>
<dbReference type="AlphaFoldDB" id="A0A9W6ZU54"/>
<evidence type="ECO:0000259" key="3">
    <source>
        <dbReference type="PROSITE" id="PS51352"/>
    </source>
</evidence>
<keyword evidence="2" id="KW-0732">Signal</keyword>
<protein>
    <recommendedName>
        <fullName evidence="3">Thioredoxin domain-containing protein</fullName>
    </recommendedName>
</protein>
<dbReference type="SUPFAM" id="SSF52833">
    <property type="entry name" value="Thioredoxin-like"/>
    <property type="match status" value="2"/>
</dbReference>
<evidence type="ECO:0000256" key="1">
    <source>
        <dbReference type="ARBA" id="ARBA00006347"/>
    </source>
</evidence>
<dbReference type="OrthoDB" id="427280at2759"/>
<dbReference type="InterPro" id="IPR036249">
    <property type="entry name" value="Thioredoxin-like_sf"/>
</dbReference>
<dbReference type="GO" id="GO:0005783">
    <property type="term" value="C:endoplasmic reticulum"/>
    <property type="evidence" value="ECO:0007669"/>
    <property type="project" value="TreeGrafter"/>
</dbReference>
<comment type="similarity">
    <text evidence="1">Belongs to the protein disulfide isomerase family.</text>
</comment>
<gene>
    <name evidence="4" type="ORF">TrRE_jg10470</name>
</gene>
<dbReference type="PROSITE" id="PS00194">
    <property type="entry name" value="THIOREDOXIN_1"/>
    <property type="match status" value="1"/>
</dbReference>
<evidence type="ECO:0000256" key="2">
    <source>
        <dbReference type="SAM" id="SignalP"/>
    </source>
</evidence>